<dbReference type="InterPro" id="IPR016169">
    <property type="entry name" value="FAD-bd_PCMH_sub2"/>
</dbReference>
<accession>A0A316G3X4</accession>
<dbReference type="Pfam" id="PF02913">
    <property type="entry name" value="FAD-oxidase_C"/>
    <property type="match status" value="1"/>
</dbReference>
<evidence type="ECO:0000313" key="7">
    <source>
        <dbReference type="EMBL" id="PWK49107.1"/>
    </source>
</evidence>
<proteinExistence type="inferred from homology"/>
<feature type="domain" description="FAD-binding PCMH-type" evidence="6">
    <location>
        <begin position="36"/>
        <end position="215"/>
    </location>
</feature>
<sequence>MTTEIIQALEKIVGTAHVLTSKDDTHEYGQDWSKLFTPDALAIVRPGTIDEVQLIVKYANEHKIALVPSGGRTGLSGGACATNGELVLSLDRLNKISKVNKVDQTVVCEAGVITEQLQNTAEDNGLYYPVDFASTGSSQIGGNIATNAGGIKVIRWGMTRDWILGLKVVTANGDLLNLNQGLIKNATGYDLRHLFIGSEGTLGIIVEATIKLTRPPKDLTVMVLGLSELSDVYPVMETFQQQLNLTAFEFFSDKALNKVLSHHDLPKPFDSPAEYYVLIEFENESEQTSETAFSAFEQVLENGHVVDGVISQSETQAQQLWALRERISESISHEIPYKNDISVTPSNVASFLESINTIVKEKYPEFEIIWFGHIGDGNLHLNILKPACLELDEFVAKCKSVNPNIFETIQQLGGSISAEHGVGLVKRDYLEYSRSHEEVLLMKQIKQVFDPNNIMNPGKLIAL</sequence>
<keyword evidence="5" id="KW-0560">Oxidoreductase</keyword>
<dbReference type="InterPro" id="IPR016166">
    <property type="entry name" value="FAD-bd_PCMH"/>
</dbReference>
<comment type="cofactor">
    <cofactor evidence="1">
        <name>FAD</name>
        <dbReference type="ChEBI" id="CHEBI:57692"/>
    </cofactor>
</comment>
<dbReference type="InterPro" id="IPR051264">
    <property type="entry name" value="FAD-oxidored/transferase_4"/>
</dbReference>
<comment type="similarity">
    <text evidence="2">Belongs to the FAD-binding oxidoreductase/transferase type 4 family.</text>
</comment>
<dbReference type="PANTHER" id="PTHR43716:SF1">
    <property type="entry name" value="D-2-HYDROXYGLUTARATE DEHYDROGENASE, MITOCHONDRIAL"/>
    <property type="match status" value="1"/>
</dbReference>
<dbReference type="InterPro" id="IPR036318">
    <property type="entry name" value="FAD-bd_PCMH-like_sf"/>
</dbReference>
<dbReference type="SUPFAM" id="SSF56176">
    <property type="entry name" value="FAD-binding/transporter-associated domain-like"/>
    <property type="match status" value="1"/>
</dbReference>
<name>A0A316G3X4_9GAMM</name>
<evidence type="ECO:0000256" key="5">
    <source>
        <dbReference type="ARBA" id="ARBA00023002"/>
    </source>
</evidence>
<dbReference type="GO" id="GO:0022904">
    <property type="term" value="P:respiratory electron transport chain"/>
    <property type="evidence" value="ECO:0007669"/>
    <property type="project" value="TreeGrafter"/>
</dbReference>
<dbReference type="GO" id="GO:0016491">
    <property type="term" value="F:oxidoreductase activity"/>
    <property type="evidence" value="ECO:0007669"/>
    <property type="project" value="UniProtKB-KW"/>
</dbReference>
<dbReference type="InterPro" id="IPR016164">
    <property type="entry name" value="FAD-linked_Oxase-like_C"/>
</dbReference>
<dbReference type="Gene3D" id="1.10.45.10">
    <property type="entry name" value="Vanillyl-alcohol Oxidase, Chain A, domain 4"/>
    <property type="match status" value="1"/>
</dbReference>
<dbReference type="AlphaFoldDB" id="A0A316G3X4"/>
<dbReference type="FunFam" id="1.10.45.10:FF:000001">
    <property type="entry name" value="D-lactate dehydrogenase mitochondrial"/>
    <property type="match status" value="1"/>
</dbReference>
<dbReference type="Gene3D" id="3.30.465.10">
    <property type="match status" value="1"/>
</dbReference>
<dbReference type="Gene3D" id="3.30.43.10">
    <property type="entry name" value="Uridine Diphospho-n-acetylenolpyruvylglucosamine Reductase, domain 2"/>
    <property type="match status" value="1"/>
</dbReference>
<dbReference type="RefSeq" id="WP_109763914.1">
    <property type="nucleotide sequence ID" value="NZ_QGGU01000008.1"/>
</dbReference>
<comment type="caution">
    <text evidence="7">The sequence shown here is derived from an EMBL/GenBank/DDBJ whole genome shotgun (WGS) entry which is preliminary data.</text>
</comment>
<dbReference type="SUPFAM" id="SSF55103">
    <property type="entry name" value="FAD-linked oxidases, C-terminal domain"/>
    <property type="match status" value="1"/>
</dbReference>
<dbReference type="PANTHER" id="PTHR43716">
    <property type="entry name" value="D-2-HYDROXYGLUTARATE DEHYDROGENASE, MITOCHONDRIAL"/>
    <property type="match status" value="1"/>
</dbReference>
<keyword evidence="3" id="KW-0285">Flavoprotein</keyword>
<dbReference type="Pfam" id="PF01565">
    <property type="entry name" value="FAD_binding_4"/>
    <property type="match status" value="1"/>
</dbReference>
<dbReference type="FunFam" id="3.30.465.10:FF:000025">
    <property type="entry name" value="FAD-binding oxidoreductase"/>
    <property type="match status" value="1"/>
</dbReference>
<dbReference type="InterPro" id="IPR016167">
    <property type="entry name" value="FAD-bd_PCMH_sub1"/>
</dbReference>
<dbReference type="GO" id="GO:0071949">
    <property type="term" value="F:FAD binding"/>
    <property type="evidence" value="ECO:0007669"/>
    <property type="project" value="InterPro"/>
</dbReference>
<dbReference type="Gene3D" id="3.30.70.2740">
    <property type="match status" value="1"/>
</dbReference>
<evidence type="ECO:0000313" key="8">
    <source>
        <dbReference type="Proteomes" id="UP000245790"/>
    </source>
</evidence>
<dbReference type="EMBL" id="QGGU01000008">
    <property type="protein sequence ID" value="PWK49107.1"/>
    <property type="molecule type" value="Genomic_DNA"/>
</dbReference>
<dbReference type="InterPro" id="IPR006094">
    <property type="entry name" value="Oxid_FAD_bind_N"/>
</dbReference>
<gene>
    <name evidence="7" type="ORF">C8D97_10816</name>
</gene>
<dbReference type="InterPro" id="IPR016171">
    <property type="entry name" value="Vanillyl_alc_oxidase_C-sub2"/>
</dbReference>
<dbReference type="Gene3D" id="3.30.70.2190">
    <property type="match status" value="1"/>
</dbReference>
<evidence type="ECO:0000256" key="1">
    <source>
        <dbReference type="ARBA" id="ARBA00001974"/>
    </source>
</evidence>
<dbReference type="Proteomes" id="UP000245790">
    <property type="component" value="Unassembled WGS sequence"/>
</dbReference>
<evidence type="ECO:0000256" key="3">
    <source>
        <dbReference type="ARBA" id="ARBA00022630"/>
    </source>
</evidence>
<evidence type="ECO:0000259" key="6">
    <source>
        <dbReference type="PROSITE" id="PS51387"/>
    </source>
</evidence>
<evidence type="ECO:0000256" key="2">
    <source>
        <dbReference type="ARBA" id="ARBA00008000"/>
    </source>
</evidence>
<keyword evidence="8" id="KW-1185">Reference proteome</keyword>
<reference evidence="7 8" key="1">
    <citation type="submission" date="2018-05" db="EMBL/GenBank/DDBJ databases">
        <title>Genomic Encyclopedia of Type Strains, Phase IV (KMG-IV): sequencing the most valuable type-strain genomes for metagenomic binning, comparative biology and taxonomic classification.</title>
        <authorList>
            <person name="Goeker M."/>
        </authorList>
    </citation>
    <scope>NUCLEOTIDE SEQUENCE [LARGE SCALE GENOMIC DNA]</scope>
    <source>
        <strain evidence="7 8">DSM 25350</strain>
    </source>
</reference>
<keyword evidence="4" id="KW-0274">FAD</keyword>
<dbReference type="PROSITE" id="PS51387">
    <property type="entry name" value="FAD_PCMH"/>
    <property type="match status" value="1"/>
</dbReference>
<organism evidence="7 8">
    <name type="scientific">Pleionea mediterranea</name>
    <dbReference type="NCBI Taxonomy" id="523701"/>
    <lineage>
        <taxon>Bacteria</taxon>
        <taxon>Pseudomonadati</taxon>
        <taxon>Pseudomonadota</taxon>
        <taxon>Gammaproteobacteria</taxon>
        <taxon>Oceanospirillales</taxon>
        <taxon>Pleioneaceae</taxon>
        <taxon>Pleionea</taxon>
    </lineage>
</organism>
<dbReference type="InterPro" id="IPR004113">
    <property type="entry name" value="FAD-bd_oxidored_4_C"/>
</dbReference>
<protein>
    <submittedName>
        <fullName evidence="7">Glycolate oxidase subunit GlcD</fullName>
    </submittedName>
</protein>
<dbReference type="OrthoDB" id="9811557at2"/>
<evidence type="ECO:0000256" key="4">
    <source>
        <dbReference type="ARBA" id="ARBA00022827"/>
    </source>
</evidence>